<evidence type="ECO:0000259" key="3">
    <source>
        <dbReference type="PROSITE" id="PS51000"/>
    </source>
</evidence>
<dbReference type="PANTHER" id="PTHR30363">
    <property type="entry name" value="HTH-TYPE TRANSCRIPTIONAL REGULATOR SRLR-RELATED"/>
    <property type="match status" value="1"/>
</dbReference>
<dbReference type="SMART" id="SM00420">
    <property type="entry name" value="HTH_DEOR"/>
    <property type="match status" value="1"/>
</dbReference>
<dbReference type="Proteomes" id="UP001168505">
    <property type="component" value="Unassembled WGS sequence"/>
</dbReference>
<dbReference type="Gene3D" id="3.40.50.1360">
    <property type="match status" value="1"/>
</dbReference>
<dbReference type="EMBL" id="JAUEIQ010000011">
    <property type="protein sequence ID" value="MDN0064662.1"/>
    <property type="molecule type" value="Genomic_DNA"/>
</dbReference>
<keyword evidence="8" id="KW-1185">Reference proteome</keyword>
<dbReference type="Pfam" id="PF00455">
    <property type="entry name" value="DeoRC"/>
    <property type="match status" value="1"/>
</dbReference>
<organism evidence="4 7">
    <name type="scientific">Collinsella ihumii</name>
    <dbReference type="NCBI Taxonomy" id="1720204"/>
    <lineage>
        <taxon>Bacteria</taxon>
        <taxon>Bacillati</taxon>
        <taxon>Actinomycetota</taxon>
        <taxon>Coriobacteriia</taxon>
        <taxon>Coriobacteriales</taxon>
        <taxon>Coriobacteriaceae</taxon>
        <taxon>Collinsella</taxon>
    </lineage>
</organism>
<dbReference type="EMBL" id="JAUEIR010000003">
    <property type="protein sequence ID" value="MDN0068846.1"/>
    <property type="molecule type" value="Genomic_DNA"/>
</dbReference>
<evidence type="ECO:0000313" key="7">
    <source>
        <dbReference type="Proteomes" id="UP000746751"/>
    </source>
</evidence>
<dbReference type="RefSeq" id="WP_066830618.1">
    <property type="nucleotide sequence ID" value="NZ_CABKVW010000005.1"/>
</dbReference>
<dbReference type="InterPro" id="IPR037171">
    <property type="entry name" value="NagB/RpiA_transferase-like"/>
</dbReference>
<gene>
    <name evidence="4" type="ORF">K8U80_11360</name>
    <name evidence="5" type="ORF">QVN30_10140</name>
    <name evidence="6" type="ORF">QVN40_03890</name>
</gene>
<dbReference type="GO" id="GO:0003677">
    <property type="term" value="F:DNA binding"/>
    <property type="evidence" value="ECO:0007669"/>
    <property type="project" value="UniProtKB-KW"/>
</dbReference>
<dbReference type="PROSITE" id="PS51000">
    <property type="entry name" value="HTH_DEOR_2"/>
    <property type="match status" value="1"/>
</dbReference>
<reference evidence="4" key="2">
    <citation type="submission" date="2021-09" db="EMBL/GenBank/DDBJ databases">
        <authorList>
            <person name="Gilroy R."/>
        </authorList>
    </citation>
    <scope>NUCLEOTIDE SEQUENCE</scope>
    <source>
        <strain evidence="4">ChiGjej2B2-7701</strain>
    </source>
</reference>
<evidence type="ECO:0000256" key="1">
    <source>
        <dbReference type="ARBA" id="ARBA00023015"/>
    </source>
</evidence>
<protein>
    <submittedName>
        <fullName evidence="4">DeoR/GlpR family DNA-binding transcription regulator</fullName>
    </submittedName>
</protein>
<accession>A0A921ISJ2</accession>
<dbReference type="Proteomes" id="UP001168435">
    <property type="component" value="Unassembled WGS sequence"/>
</dbReference>
<reference evidence="6" key="4">
    <citation type="submission" date="2023-08" db="EMBL/GenBank/DDBJ databases">
        <title>Identification and characterization of horizontal gene transfer across gut microbiota members of farm animals based on homology search.</title>
        <authorList>
            <person name="Schwarzerova J."/>
            <person name="Nykrynova M."/>
            <person name="Jureckova K."/>
            <person name="Cejkova D."/>
            <person name="Rychlik I."/>
        </authorList>
    </citation>
    <scope>NUCLEOTIDE SEQUENCE</scope>
    <source>
        <strain evidence="6">15_COKtk</strain>
        <strain evidence="5">176_SSukc20</strain>
    </source>
</reference>
<reference evidence="4" key="1">
    <citation type="journal article" date="2021" name="PeerJ">
        <title>Extensive microbial diversity within the chicken gut microbiome revealed by metagenomics and culture.</title>
        <authorList>
            <person name="Gilroy R."/>
            <person name="Ravi A."/>
            <person name="Getino M."/>
            <person name="Pursley I."/>
            <person name="Horton D.L."/>
            <person name="Alikhan N.F."/>
            <person name="Baker D."/>
            <person name="Gharbi K."/>
            <person name="Hall N."/>
            <person name="Watson M."/>
            <person name="Adriaenssens E.M."/>
            <person name="Foster-Nyarko E."/>
            <person name="Jarju S."/>
            <person name="Secka A."/>
            <person name="Antonio M."/>
            <person name="Oren A."/>
            <person name="Chaudhuri R.R."/>
            <person name="La Ragione R."/>
            <person name="Hildebrand F."/>
            <person name="Pallen M.J."/>
        </authorList>
    </citation>
    <scope>NUCLEOTIDE SEQUENCE</scope>
    <source>
        <strain evidence="4">ChiGjej2B2-7701</strain>
    </source>
</reference>
<dbReference type="EMBL" id="DYVF01000069">
    <property type="protein sequence ID" value="HJG31969.1"/>
    <property type="molecule type" value="Genomic_DNA"/>
</dbReference>
<dbReference type="SUPFAM" id="SSF100950">
    <property type="entry name" value="NagB/RpiA/CoA transferase-like"/>
    <property type="match status" value="1"/>
</dbReference>
<dbReference type="InterPro" id="IPR036390">
    <property type="entry name" value="WH_DNA-bd_sf"/>
</dbReference>
<dbReference type="Pfam" id="PF08220">
    <property type="entry name" value="HTH_DeoR"/>
    <property type="match status" value="1"/>
</dbReference>
<evidence type="ECO:0000313" key="8">
    <source>
        <dbReference type="Proteomes" id="UP001168435"/>
    </source>
</evidence>
<keyword evidence="2" id="KW-0804">Transcription</keyword>
<keyword evidence="4" id="KW-0238">DNA-binding</keyword>
<evidence type="ECO:0000256" key="2">
    <source>
        <dbReference type="ARBA" id="ARBA00023163"/>
    </source>
</evidence>
<comment type="caution">
    <text evidence="4">The sequence shown here is derived from an EMBL/GenBank/DDBJ whole genome shotgun (WGS) entry which is preliminary data.</text>
</comment>
<dbReference type="Proteomes" id="UP000746751">
    <property type="component" value="Unassembled WGS sequence"/>
</dbReference>
<keyword evidence="1" id="KW-0805">Transcription regulation</keyword>
<name>A0A921ISJ2_9ACTN</name>
<reference evidence="5" key="3">
    <citation type="submission" date="2023-06" db="EMBL/GenBank/DDBJ databases">
        <authorList>
            <person name="Zeman M."/>
            <person name="Kubasova T."/>
            <person name="Jahodarova E."/>
            <person name="Nykrynova M."/>
            <person name="Rychlik I."/>
        </authorList>
    </citation>
    <scope>NUCLEOTIDE SEQUENCE</scope>
    <source>
        <strain evidence="6">15_COKtk</strain>
        <strain evidence="5">176_SSukc20</strain>
    </source>
</reference>
<evidence type="ECO:0000313" key="6">
    <source>
        <dbReference type="EMBL" id="MDN0068846.1"/>
    </source>
</evidence>
<evidence type="ECO:0000313" key="5">
    <source>
        <dbReference type="EMBL" id="MDN0064662.1"/>
    </source>
</evidence>
<dbReference type="SUPFAM" id="SSF46785">
    <property type="entry name" value="Winged helix' DNA-binding domain"/>
    <property type="match status" value="1"/>
</dbReference>
<dbReference type="InterPro" id="IPR050313">
    <property type="entry name" value="Carb_Metab_HTH_regulators"/>
</dbReference>
<dbReference type="AlphaFoldDB" id="A0A921ISJ2"/>
<dbReference type="InterPro" id="IPR001034">
    <property type="entry name" value="DeoR_HTH"/>
</dbReference>
<proteinExistence type="predicted"/>
<sequence length="250" mass="26742">MEERRNAIVELVEAMGTVSFRQLKENFPNVSEMTLRTDLKALDAEGRIVRIHGGARSVEQIIGTDGLLSTRTGKNTEAKKLVARKALGLVQPNTSIFLDSGSTTTAFAAALPDENALIFTSGLTCAAELARLERPQVYVIGGKLNRYSMSITGSQSVDAVKELAFDQYFMGVTGYSPKTGFSCGSSKEASLKRACIEQADEVIALMDSSKVGTRSTFSVCGLERVDIIVSDGNLPADFLQACATAGVEVL</sequence>
<dbReference type="SMART" id="SM01134">
    <property type="entry name" value="DeoRC"/>
    <property type="match status" value="1"/>
</dbReference>
<dbReference type="InterPro" id="IPR014036">
    <property type="entry name" value="DeoR-like_C"/>
</dbReference>
<dbReference type="GO" id="GO:0003700">
    <property type="term" value="F:DNA-binding transcription factor activity"/>
    <property type="evidence" value="ECO:0007669"/>
    <property type="project" value="InterPro"/>
</dbReference>
<evidence type="ECO:0000313" key="4">
    <source>
        <dbReference type="EMBL" id="HJG31969.1"/>
    </source>
</evidence>
<feature type="domain" description="HTH deoR-type" evidence="3">
    <location>
        <begin position="1"/>
        <end position="57"/>
    </location>
</feature>
<dbReference type="PANTHER" id="PTHR30363:SF44">
    <property type="entry name" value="AGA OPERON TRANSCRIPTIONAL REPRESSOR-RELATED"/>
    <property type="match status" value="1"/>
</dbReference>